<dbReference type="InParanoid" id="A0A0C3DUP5"/>
<reference evidence="2" key="2">
    <citation type="submission" date="2015-01" db="EMBL/GenBank/DDBJ databases">
        <title>Evolutionary Origins and Diversification of the Mycorrhizal Mutualists.</title>
        <authorList>
            <consortium name="DOE Joint Genome Institute"/>
            <consortium name="Mycorrhizal Genomics Consortium"/>
            <person name="Kohler A."/>
            <person name="Kuo A."/>
            <person name="Nagy L.G."/>
            <person name="Floudas D."/>
            <person name="Copeland A."/>
            <person name="Barry K.W."/>
            <person name="Cichocki N."/>
            <person name="Veneault-Fourrey C."/>
            <person name="LaButti K."/>
            <person name="Lindquist E.A."/>
            <person name="Lipzen A."/>
            <person name="Lundell T."/>
            <person name="Morin E."/>
            <person name="Murat C."/>
            <person name="Riley R."/>
            <person name="Ohm R."/>
            <person name="Sun H."/>
            <person name="Tunlid A."/>
            <person name="Henrissat B."/>
            <person name="Grigoriev I.V."/>
            <person name="Hibbett D.S."/>
            <person name="Martin F."/>
        </authorList>
    </citation>
    <scope>NUCLEOTIDE SEQUENCE [LARGE SCALE GENOMIC DNA]</scope>
    <source>
        <strain evidence="2">Foug A</strain>
    </source>
</reference>
<keyword evidence="2" id="KW-1185">Reference proteome</keyword>
<evidence type="ECO:0000313" key="1">
    <source>
        <dbReference type="EMBL" id="KIM64335.1"/>
    </source>
</evidence>
<reference evidence="1 2" key="1">
    <citation type="submission" date="2014-04" db="EMBL/GenBank/DDBJ databases">
        <authorList>
            <consortium name="DOE Joint Genome Institute"/>
            <person name="Kuo A."/>
            <person name="Kohler A."/>
            <person name="Nagy L.G."/>
            <person name="Floudas D."/>
            <person name="Copeland A."/>
            <person name="Barry K.W."/>
            <person name="Cichocki N."/>
            <person name="Veneault-Fourrey C."/>
            <person name="LaButti K."/>
            <person name="Lindquist E.A."/>
            <person name="Lipzen A."/>
            <person name="Lundell T."/>
            <person name="Morin E."/>
            <person name="Murat C."/>
            <person name="Sun H."/>
            <person name="Tunlid A."/>
            <person name="Henrissat B."/>
            <person name="Grigoriev I.V."/>
            <person name="Hibbett D.S."/>
            <person name="Martin F."/>
            <person name="Nordberg H.P."/>
            <person name="Cantor M.N."/>
            <person name="Hua S.X."/>
        </authorList>
    </citation>
    <scope>NUCLEOTIDE SEQUENCE [LARGE SCALE GENOMIC DNA]</scope>
    <source>
        <strain evidence="1 2">Foug A</strain>
    </source>
</reference>
<dbReference type="Proteomes" id="UP000053989">
    <property type="component" value="Unassembled WGS sequence"/>
</dbReference>
<sequence>MEGFSPELGPVIPLWTRKSLYRTAGSWPVQTHPPILRWPFPDVTRHKMVCFQAREAPKRRAAASESVADNASEDTSILVRWQYGRDGHDFGWDDCRVTMVMGTLKSTKNNHWRMEARQTSDLFLIQIHKSDDGQLLAPSACTATLVETAKIEAGQEYIVAVFAGSRQQTPQHACVHTSTSLVSDVEPRCTTEGRLVRWIESIMGFSDNLT</sequence>
<dbReference type="AlphaFoldDB" id="A0A0C3DUP5"/>
<protein>
    <submittedName>
        <fullName evidence="1">Uncharacterized protein</fullName>
    </submittedName>
</protein>
<accession>A0A0C3DUP5</accession>
<dbReference type="HOGENOM" id="CLU_1310759_0_0_1"/>
<dbReference type="EMBL" id="KN822029">
    <property type="protein sequence ID" value="KIM64335.1"/>
    <property type="molecule type" value="Genomic_DNA"/>
</dbReference>
<evidence type="ECO:0000313" key="2">
    <source>
        <dbReference type="Proteomes" id="UP000053989"/>
    </source>
</evidence>
<gene>
    <name evidence="1" type="ORF">SCLCIDRAFT_8587</name>
</gene>
<name>A0A0C3DUP5_9AGAM</name>
<organism evidence="1 2">
    <name type="scientific">Scleroderma citrinum Foug A</name>
    <dbReference type="NCBI Taxonomy" id="1036808"/>
    <lineage>
        <taxon>Eukaryota</taxon>
        <taxon>Fungi</taxon>
        <taxon>Dikarya</taxon>
        <taxon>Basidiomycota</taxon>
        <taxon>Agaricomycotina</taxon>
        <taxon>Agaricomycetes</taxon>
        <taxon>Agaricomycetidae</taxon>
        <taxon>Boletales</taxon>
        <taxon>Sclerodermatineae</taxon>
        <taxon>Sclerodermataceae</taxon>
        <taxon>Scleroderma</taxon>
    </lineage>
</organism>
<proteinExistence type="predicted"/>